<proteinExistence type="predicted"/>
<dbReference type="PANTHER" id="PTHR38696">
    <property type="entry name" value="MEDIATOR OF RNA POLYMERASE II TRANSCRIPTION SUBUNIT 13"/>
    <property type="match status" value="1"/>
</dbReference>
<dbReference type="Proteomes" id="UP000193411">
    <property type="component" value="Unassembled WGS sequence"/>
</dbReference>
<sequence length="300" mass="32741">MQPSIMTVPTRAKTVTVDVSRFPTALFAQMNDEQDPVLGDTEKAALSDPPPDYSADPEDDDQVVVLSLHKGHTIRFTGIDDPLAQALTSSAAHEWPEGVRESSWRGGQDGTHVPRYFKLKLQGTPFSAGLQDDALAVGARKLMCGLLRTLLEHGWKVDGVADCSVHRWGTMSSLVLMRDEPRAVGPDDMFAIAFGDMNCLCLIGVPEAAESVILRTIIECWGMGLKSTFECHGAKALHLRGRPWFGGTLVGGEPMQDFVARTMMAKVLAQLKTIGFRLYATMDLSNGDEAPSWILLRSRG</sequence>
<keyword evidence="2" id="KW-1185">Reference proteome</keyword>
<name>A0A1Y2HP61_9FUNG</name>
<dbReference type="PANTHER" id="PTHR38696:SF1">
    <property type="entry name" value="MEDIATOR OF RNA POLYMERASE II TRANSCRIPTION SUBUNIT 13"/>
    <property type="match status" value="1"/>
</dbReference>
<accession>A0A1Y2HP61</accession>
<evidence type="ECO:0000313" key="1">
    <source>
        <dbReference type="EMBL" id="ORZ36385.1"/>
    </source>
</evidence>
<dbReference type="AlphaFoldDB" id="A0A1Y2HP61"/>
<comment type="caution">
    <text evidence="1">The sequence shown here is derived from an EMBL/GenBank/DDBJ whole genome shotgun (WGS) entry which is preliminary data.</text>
</comment>
<protein>
    <submittedName>
        <fullName evidence="1">Uncharacterized protein</fullName>
    </submittedName>
</protein>
<evidence type="ECO:0000313" key="2">
    <source>
        <dbReference type="Proteomes" id="UP000193411"/>
    </source>
</evidence>
<gene>
    <name evidence="1" type="ORF">BCR44DRAFT_194170</name>
</gene>
<dbReference type="EMBL" id="MCFL01000017">
    <property type="protein sequence ID" value="ORZ36385.1"/>
    <property type="molecule type" value="Genomic_DNA"/>
</dbReference>
<organism evidence="1 2">
    <name type="scientific">Catenaria anguillulae PL171</name>
    <dbReference type="NCBI Taxonomy" id="765915"/>
    <lineage>
        <taxon>Eukaryota</taxon>
        <taxon>Fungi</taxon>
        <taxon>Fungi incertae sedis</taxon>
        <taxon>Blastocladiomycota</taxon>
        <taxon>Blastocladiomycetes</taxon>
        <taxon>Blastocladiales</taxon>
        <taxon>Catenariaceae</taxon>
        <taxon>Catenaria</taxon>
    </lineage>
</organism>
<dbReference type="OrthoDB" id="58379at2759"/>
<reference evidence="1 2" key="1">
    <citation type="submission" date="2016-07" db="EMBL/GenBank/DDBJ databases">
        <title>Pervasive Adenine N6-methylation of Active Genes in Fungi.</title>
        <authorList>
            <consortium name="DOE Joint Genome Institute"/>
            <person name="Mondo S.J."/>
            <person name="Dannebaum R.O."/>
            <person name="Kuo R.C."/>
            <person name="Labutti K."/>
            <person name="Haridas S."/>
            <person name="Kuo A."/>
            <person name="Salamov A."/>
            <person name="Ahrendt S.R."/>
            <person name="Lipzen A."/>
            <person name="Sullivan W."/>
            <person name="Andreopoulos W.B."/>
            <person name="Clum A."/>
            <person name="Lindquist E."/>
            <person name="Daum C."/>
            <person name="Ramamoorthy G.K."/>
            <person name="Gryganskyi A."/>
            <person name="Culley D."/>
            <person name="Magnuson J.K."/>
            <person name="James T.Y."/>
            <person name="O'Malley M.A."/>
            <person name="Stajich J.E."/>
            <person name="Spatafora J.W."/>
            <person name="Visel A."/>
            <person name="Grigoriev I.V."/>
        </authorList>
    </citation>
    <scope>NUCLEOTIDE SEQUENCE [LARGE SCALE GENOMIC DNA]</scope>
    <source>
        <strain evidence="1 2">PL171</strain>
    </source>
</reference>